<feature type="compositionally biased region" description="Polar residues" evidence="1">
    <location>
        <begin position="37"/>
        <end position="50"/>
    </location>
</feature>
<gene>
    <name evidence="2" type="ORF">ABH943_006386</name>
</gene>
<evidence type="ECO:0000256" key="1">
    <source>
        <dbReference type="SAM" id="MobiDB-lite"/>
    </source>
</evidence>
<name>A0ABW8MSM0_9BURK</name>
<accession>A0ABW8MSM0</accession>
<evidence type="ECO:0000313" key="3">
    <source>
        <dbReference type="Proteomes" id="UP001620514"/>
    </source>
</evidence>
<reference evidence="2 3" key="1">
    <citation type="submission" date="2024-11" db="EMBL/GenBank/DDBJ databases">
        <title>Using genomics to understand microbial adaptation to soil warming.</title>
        <authorList>
            <person name="Deangelis K.M. PhD."/>
        </authorList>
    </citation>
    <scope>NUCLEOTIDE SEQUENCE [LARGE SCALE GENOMIC DNA]</scope>
    <source>
        <strain evidence="2 3">GAS97</strain>
    </source>
</reference>
<comment type="caution">
    <text evidence="2">The sequence shown here is derived from an EMBL/GenBank/DDBJ whole genome shotgun (WGS) entry which is preliminary data.</text>
</comment>
<sequence length="71" mass="7920">MSLTTTLQRRQFHPFIIRHRPDRRIEFDFVSTPGRGDTSTLSPDTNNTFLPSKAGSFTEAADVADPVIALT</sequence>
<evidence type="ECO:0000313" key="2">
    <source>
        <dbReference type="EMBL" id="MFK4446354.1"/>
    </source>
</evidence>
<keyword evidence="3" id="KW-1185">Reference proteome</keyword>
<proteinExistence type="predicted"/>
<protein>
    <submittedName>
        <fullName evidence="2">Uncharacterized protein</fullName>
    </submittedName>
</protein>
<dbReference type="EMBL" id="JBIYDN010000025">
    <property type="protein sequence ID" value="MFK4446354.1"/>
    <property type="molecule type" value="Genomic_DNA"/>
</dbReference>
<feature type="region of interest" description="Disordered" evidence="1">
    <location>
        <begin position="29"/>
        <end position="53"/>
    </location>
</feature>
<dbReference type="Proteomes" id="UP001620514">
    <property type="component" value="Unassembled WGS sequence"/>
</dbReference>
<organism evidence="2 3">
    <name type="scientific">Caballeronia udeis</name>
    <dbReference type="NCBI Taxonomy" id="1232866"/>
    <lineage>
        <taxon>Bacteria</taxon>
        <taxon>Pseudomonadati</taxon>
        <taxon>Pseudomonadota</taxon>
        <taxon>Betaproteobacteria</taxon>
        <taxon>Burkholderiales</taxon>
        <taxon>Burkholderiaceae</taxon>
        <taxon>Caballeronia</taxon>
    </lineage>
</organism>